<dbReference type="RefSeq" id="WP_074594718.1">
    <property type="nucleotide sequence ID" value="NZ_FNJH01000003.1"/>
</dbReference>
<evidence type="ECO:0000313" key="3">
    <source>
        <dbReference type="Proteomes" id="UP000183042"/>
    </source>
</evidence>
<dbReference type="Pfam" id="PF21217">
    <property type="entry name" value="PaaA2"/>
    <property type="match status" value="1"/>
</dbReference>
<reference evidence="2 3" key="1">
    <citation type="submission" date="2016-10" db="EMBL/GenBank/DDBJ databases">
        <authorList>
            <person name="Varghese N."/>
            <person name="Submissions S."/>
        </authorList>
    </citation>
    <scope>NUCLEOTIDE SEQUENCE [LARGE SCALE GENOMIC DNA]</scope>
    <source>
        <strain evidence="2 3">DSM 14939</strain>
    </source>
</reference>
<dbReference type="EMBL" id="FNJH01000003">
    <property type="protein sequence ID" value="SDP19364.1"/>
    <property type="molecule type" value="Genomic_DNA"/>
</dbReference>
<keyword evidence="3" id="KW-1185">Reference proteome</keyword>
<comment type="caution">
    <text evidence="2">The sequence shown here is derived from an EMBL/GenBank/DDBJ whole genome shotgun (WGS) entry which is preliminary data.</text>
</comment>
<dbReference type="Proteomes" id="UP000183042">
    <property type="component" value="Unassembled WGS sequence"/>
</dbReference>
<evidence type="ECO:0000313" key="2">
    <source>
        <dbReference type="EMBL" id="SDP19364.1"/>
    </source>
</evidence>
<feature type="domain" description="Stability determinant" evidence="1">
    <location>
        <begin position="16"/>
        <end position="47"/>
    </location>
</feature>
<proteinExistence type="predicted"/>
<dbReference type="GeneID" id="65075480"/>
<protein>
    <recommendedName>
        <fullName evidence="1">Stability determinant domain-containing protein</fullName>
    </recommendedName>
</protein>
<organism evidence="2 3">
    <name type="scientific">Pseudomonas congelans</name>
    <dbReference type="NCBI Taxonomy" id="200452"/>
    <lineage>
        <taxon>Bacteria</taxon>
        <taxon>Pseudomonadati</taxon>
        <taxon>Pseudomonadota</taxon>
        <taxon>Gammaproteobacteria</taxon>
        <taxon>Pseudomonadales</taxon>
        <taxon>Pseudomonadaceae</taxon>
        <taxon>Pseudomonas</taxon>
    </lineage>
</organism>
<evidence type="ECO:0000259" key="1">
    <source>
        <dbReference type="Pfam" id="PF21217"/>
    </source>
</evidence>
<dbReference type="InterPro" id="IPR048851">
    <property type="entry name" value="PaaA2_dom"/>
</dbReference>
<sequence length="63" mass="7054">MSARISPIVSEFETEEQAASYDKWFRAQVQASIDDPVPNIPHDQVMAKMRAFLESKQTPSDAG</sequence>
<name>A0A1H0QPU8_9PSED</name>
<dbReference type="Gene3D" id="6.20.450.20">
    <property type="match status" value="1"/>
</dbReference>
<gene>
    <name evidence="2" type="ORF">SAMN05216596_10374</name>
</gene>
<accession>A0A1H0QPU8</accession>